<accession>A0A6N2UWE6</accession>
<dbReference type="GO" id="GO:0030170">
    <property type="term" value="F:pyridoxal phosphate binding"/>
    <property type="evidence" value="ECO:0007669"/>
    <property type="project" value="InterPro"/>
</dbReference>
<feature type="domain" description="Aminotransferase class I/classII large" evidence="7">
    <location>
        <begin position="32"/>
        <end position="382"/>
    </location>
</feature>
<dbReference type="InterPro" id="IPR004839">
    <property type="entry name" value="Aminotransferase_I/II_large"/>
</dbReference>
<evidence type="ECO:0000256" key="5">
    <source>
        <dbReference type="ARBA" id="ARBA00022898"/>
    </source>
</evidence>
<keyword evidence="5" id="KW-0663">Pyridoxal phosphate</keyword>
<dbReference type="EC" id="2.6.1.-" evidence="6"/>
<dbReference type="CDD" id="cd00609">
    <property type="entry name" value="AAT_like"/>
    <property type="match status" value="1"/>
</dbReference>
<dbReference type="EMBL" id="CACRTF010000011">
    <property type="protein sequence ID" value="VYT19256.1"/>
    <property type="molecule type" value="Genomic_DNA"/>
</dbReference>
<dbReference type="InterPro" id="IPR015422">
    <property type="entry name" value="PyrdxlP-dep_Trfase_small"/>
</dbReference>
<dbReference type="InterPro" id="IPR050596">
    <property type="entry name" value="AspAT/PAT-like"/>
</dbReference>
<dbReference type="FunFam" id="3.40.640.10:FF:000033">
    <property type="entry name" value="Aspartate aminotransferase"/>
    <property type="match status" value="1"/>
</dbReference>
<sequence length="392" mass="43838">MLTTAERMEHMPFSGIRVVMEKATQMDARGEHVIHLELGRPDFDTPQVIKEAAYKSLEKGNVFYTSNYGSMELRTAVAEKLRVENNIHYDPSEILITVGVGEGTFNAFGAYLEEGDEVLIPDPVWLNYIHVPEYFGAKAVPYTLKQENDYQIDMEELESKITDRTKMVVIISPNNPTGGVLGRETLEKLADIAIRHDLYVISDEIYEKLIFDGEKHISIASLPGMKERTITLNGFSKAYSMTGWRLGYMAAPKDIISASVRLHQHINTCASSFVQEAGITALKQAGPDVQKMLAEYQRRRDYVVEAINQIDGLSCNKPKGAFYLFINIKELGKSAMEMAEYFLEEAKVAMVPGTAFGAAGEGYLRLSYASSYENLVEACARIKAAVEKLRSK</sequence>
<dbReference type="Gene3D" id="3.90.1150.10">
    <property type="entry name" value="Aspartate Aminotransferase, domain 1"/>
    <property type="match status" value="1"/>
</dbReference>
<name>A0A6N2UWE6_9FIRM</name>
<protein>
    <recommendedName>
        <fullName evidence="6">Aminotransferase</fullName>
        <ecNumber evidence="6">2.6.1.-</ecNumber>
    </recommendedName>
</protein>
<evidence type="ECO:0000256" key="1">
    <source>
        <dbReference type="ARBA" id="ARBA00001933"/>
    </source>
</evidence>
<dbReference type="PROSITE" id="PS00105">
    <property type="entry name" value="AA_TRANSFER_CLASS_1"/>
    <property type="match status" value="1"/>
</dbReference>
<comment type="cofactor">
    <cofactor evidence="1 6">
        <name>pyridoxal 5'-phosphate</name>
        <dbReference type="ChEBI" id="CHEBI:597326"/>
    </cofactor>
</comment>
<keyword evidence="3 6" id="KW-0032">Aminotransferase</keyword>
<keyword evidence="4 6" id="KW-0808">Transferase</keyword>
<dbReference type="RefSeq" id="WP_002576701.1">
    <property type="nucleotide sequence ID" value="NZ_BAABZS010000001.1"/>
</dbReference>
<evidence type="ECO:0000259" key="7">
    <source>
        <dbReference type="Pfam" id="PF00155"/>
    </source>
</evidence>
<dbReference type="Gene3D" id="3.40.640.10">
    <property type="entry name" value="Type I PLP-dependent aspartate aminotransferase-like (Major domain)"/>
    <property type="match status" value="1"/>
</dbReference>
<organism evidence="8">
    <name type="scientific">Enterocloster bolteae</name>
    <dbReference type="NCBI Taxonomy" id="208479"/>
    <lineage>
        <taxon>Bacteria</taxon>
        <taxon>Bacillati</taxon>
        <taxon>Bacillota</taxon>
        <taxon>Clostridia</taxon>
        <taxon>Lachnospirales</taxon>
        <taxon>Lachnospiraceae</taxon>
        <taxon>Enterocloster</taxon>
    </lineage>
</organism>
<evidence type="ECO:0000313" key="8">
    <source>
        <dbReference type="EMBL" id="VYT19256.1"/>
    </source>
</evidence>
<dbReference type="GO" id="GO:0006520">
    <property type="term" value="P:amino acid metabolic process"/>
    <property type="evidence" value="ECO:0007669"/>
    <property type="project" value="InterPro"/>
</dbReference>
<evidence type="ECO:0000256" key="3">
    <source>
        <dbReference type="ARBA" id="ARBA00022576"/>
    </source>
</evidence>
<dbReference type="SUPFAM" id="SSF53383">
    <property type="entry name" value="PLP-dependent transferases"/>
    <property type="match status" value="1"/>
</dbReference>
<evidence type="ECO:0000256" key="2">
    <source>
        <dbReference type="ARBA" id="ARBA00007441"/>
    </source>
</evidence>
<dbReference type="InterPro" id="IPR015421">
    <property type="entry name" value="PyrdxlP-dep_Trfase_major"/>
</dbReference>
<dbReference type="Pfam" id="PF00155">
    <property type="entry name" value="Aminotran_1_2"/>
    <property type="match status" value="1"/>
</dbReference>
<dbReference type="PANTHER" id="PTHR46383">
    <property type="entry name" value="ASPARTATE AMINOTRANSFERASE"/>
    <property type="match status" value="1"/>
</dbReference>
<dbReference type="GO" id="GO:0008483">
    <property type="term" value="F:transaminase activity"/>
    <property type="evidence" value="ECO:0007669"/>
    <property type="project" value="UniProtKB-KW"/>
</dbReference>
<dbReference type="InterPro" id="IPR004838">
    <property type="entry name" value="NHTrfase_class1_PyrdxlP-BS"/>
</dbReference>
<evidence type="ECO:0000256" key="6">
    <source>
        <dbReference type="RuleBase" id="RU000481"/>
    </source>
</evidence>
<dbReference type="PANTHER" id="PTHR46383:SF1">
    <property type="entry name" value="ASPARTATE AMINOTRANSFERASE"/>
    <property type="match status" value="1"/>
</dbReference>
<proteinExistence type="inferred from homology"/>
<comment type="similarity">
    <text evidence="2 6">Belongs to the class-I pyridoxal-phosphate-dependent aminotransferase family.</text>
</comment>
<reference evidence="8" key="1">
    <citation type="submission" date="2019-11" db="EMBL/GenBank/DDBJ databases">
        <authorList>
            <person name="Feng L."/>
        </authorList>
    </citation>
    <scope>NUCLEOTIDE SEQUENCE</scope>
    <source>
        <strain evidence="8">CbolteaeLFYP116</strain>
    </source>
</reference>
<dbReference type="GeneID" id="23114850"/>
<evidence type="ECO:0000256" key="4">
    <source>
        <dbReference type="ARBA" id="ARBA00022679"/>
    </source>
</evidence>
<gene>
    <name evidence="8" type="primary">aspC_2</name>
    <name evidence="8" type="ORF">CBLFYP116_02259</name>
</gene>
<dbReference type="InterPro" id="IPR015424">
    <property type="entry name" value="PyrdxlP-dep_Trfase"/>
</dbReference>
<dbReference type="AlphaFoldDB" id="A0A6N2UWE6"/>